<dbReference type="EMBL" id="AZFU01000022">
    <property type="protein sequence ID" value="KRM04103.1"/>
    <property type="molecule type" value="Genomic_DNA"/>
</dbReference>
<comment type="caution">
    <text evidence="1">The sequence shown here is derived from an EMBL/GenBank/DDBJ whole genome shotgun (WGS) entry which is preliminary data.</text>
</comment>
<dbReference type="GO" id="GO:0006352">
    <property type="term" value="P:DNA-templated transcription initiation"/>
    <property type="evidence" value="ECO:0007669"/>
    <property type="project" value="InterPro"/>
</dbReference>
<dbReference type="eggNOG" id="COG1595">
    <property type="taxonomic scope" value="Bacteria"/>
</dbReference>
<dbReference type="Proteomes" id="UP000051307">
    <property type="component" value="Unassembled WGS sequence"/>
</dbReference>
<sequence length="181" mass="21263">MKVKEKTLIKKVKAGDDEALEKLFVLYKPLVNSVVKKYYLGHYDRNDWEQEAMIVCYEAALVYSSEKGNFSSLYKTKLSNHARTLIRYNNAFKRQVYDQSISWENVKIQGIQEPRRSELAIPINDTYNEFVKSLSRLELIALMTIIGEMSTEYVINHMKIEAIQLIRARSRTLQKMRKVLF</sequence>
<dbReference type="InterPro" id="IPR013325">
    <property type="entry name" value="RNA_pol_sigma_r2"/>
</dbReference>
<dbReference type="SUPFAM" id="SSF88946">
    <property type="entry name" value="Sigma2 domain of RNA polymerase sigma factors"/>
    <property type="match status" value="1"/>
</dbReference>
<dbReference type="AlphaFoldDB" id="A0A0R1VF72"/>
<evidence type="ECO:0008006" key="3">
    <source>
        <dbReference type="Google" id="ProtNLM"/>
    </source>
</evidence>
<dbReference type="PATRIC" id="fig|1423767.3.peg.882"/>
<accession>A0A0R1VF72</accession>
<dbReference type="Gene3D" id="1.10.1740.10">
    <property type="match status" value="1"/>
</dbReference>
<evidence type="ECO:0000313" key="1">
    <source>
        <dbReference type="EMBL" id="KRM04103.1"/>
    </source>
</evidence>
<dbReference type="GO" id="GO:0003700">
    <property type="term" value="F:DNA-binding transcription factor activity"/>
    <property type="evidence" value="ECO:0007669"/>
    <property type="project" value="InterPro"/>
</dbReference>
<protein>
    <recommendedName>
        <fullName evidence="3">DNA-directed RNA polymerase sigma factor, sigma H</fullName>
    </recommendedName>
</protein>
<proteinExistence type="predicted"/>
<organism evidence="1 2">
    <name type="scientific">Lactobacillus kitasatonis DSM 16761 = JCM 1039</name>
    <dbReference type="NCBI Taxonomy" id="1423767"/>
    <lineage>
        <taxon>Bacteria</taxon>
        <taxon>Bacillati</taxon>
        <taxon>Bacillota</taxon>
        <taxon>Bacilli</taxon>
        <taxon>Lactobacillales</taxon>
        <taxon>Lactobacillaceae</taxon>
        <taxon>Lactobacillus</taxon>
    </lineage>
</organism>
<gene>
    <name evidence="1" type="ORF">FC59_GL000848</name>
</gene>
<dbReference type="RefSeq" id="WP_025014686.1">
    <property type="nucleotide sequence ID" value="NZ_AZFU01000022.1"/>
</dbReference>
<evidence type="ECO:0000313" key="2">
    <source>
        <dbReference type="Proteomes" id="UP000051307"/>
    </source>
</evidence>
<dbReference type="OrthoDB" id="1767844at2"/>
<name>A0A0R1VF72_9LACO</name>
<reference evidence="1 2" key="1">
    <citation type="journal article" date="2015" name="Genome Announc.">
        <title>Expanding the biotechnology potential of lactobacilli through comparative genomics of 213 strains and associated genera.</title>
        <authorList>
            <person name="Sun Z."/>
            <person name="Harris H.M."/>
            <person name="McCann A."/>
            <person name="Guo C."/>
            <person name="Argimon S."/>
            <person name="Zhang W."/>
            <person name="Yang X."/>
            <person name="Jeffery I.B."/>
            <person name="Cooney J.C."/>
            <person name="Kagawa T.F."/>
            <person name="Liu W."/>
            <person name="Song Y."/>
            <person name="Salvetti E."/>
            <person name="Wrobel A."/>
            <person name="Rasinkangas P."/>
            <person name="Parkhill J."/>
            <person name="Rea M.C."/>
            <person name="O'Sullivan O."/>
            <person name="Ritari J."/>
            <person name="Douillard F.P."/>
            <person name="Paul Ross R."/>
            <person name="Yang R."/>
            <person name="Briner A.E."/>
            <person name="Felis G.E."/>
            <person name="de Vos W.M."/>
            <person name="Barrangou R."/>
            <person name="Klaenhammer T.R."/>
            <person name="Caufield P.W."/>
            <person name="Cui Y."/>
            <person name="Zhang H."/>
            <person name="O'Toole P.W."/>
        </authorList>
    </citation>
    <scope>NUCLEOTIDE SEQUENCE [LARGE SCALE GENOMIC DNA]</scope>
    <source>
        <strain evidence="1 2">DSM 16761</strain>
    </source>
</reference>